<evidence type="ECO:0000313" key="2">
    <source>
        <dbReference type="Proteomes" id="UP000060487"/>
    </source>
</evidence>
<evidence type="ECO:0000313" key="1">
    <source>
        <dbReference type="EMBL" id="KWT95103.1"/>
    </source>
</evidence>
<sequence>MLALTMANRIDCFKCSHFFVTWDGRFPYGCRFMGFKSKVMPSQEVFNASGKSCQSFKEKSGGKGG</sequence>
<reference evidence="1 2" key="1">
    <citation type="submission" date="2015-11" db="EMBL/GenBank/DDBJ databases">
        <authorList>
            <person name="Lin W."/>
        </authorList>
    </citation>
    <scope>NUCLEOTIDE SEQUENCE [LARGE SCALE GENOMIC DNA]</scope>
    <source>
        <strain evidence="1 2">HCH-1</strain>
    </source>
</reference>
<accession>A0ABR5SKZ2</accession>
<name>A0ABR5SKZ2_9BACT</name>
<protein>
    <submittedName>
        <fullName evidence="1">Uracil-DNA glycosylase</fullName>
    </submittedName>
</protein>
<gene>
    <name evidence="1" type="ORF">ASN18_0031</name>
</gene>
<dbReference type="Proteomes" id="UP000060487">
    <property type="component" value="Unassembled WGS sequence"/>
</dbReference>
<proteinExistence type="predicted"/>
<keyword evidence="2" id="KW-1185">Reference proteome</keyword>
<dbReference type="EMBL" id="LNQR01000001">
    <property type="protein sequence ID" value="KWT95103.1"/>
    <property type="molecule type" value="Genomic_DNA"/>
</dbReference>
<organism evidence="1 2">
    <name type="scientific">Candidatus Magnetominusculus xianensis</name>
    <dbReference type="NCBI Taxonomy" id="1748249"/>
    <lineage>
        <taxon>Bacteria</taxon>
        <taxon>Pseudomonadati</taxon>
        <taxon>Nitrospirota</taxon>
        <taxon>Nitrospiria</taxon>
        <taxon>Nitrospirales</taxon>
        <taxon>Nitrospiraceae</taxon>
        <taxon>Candidatus Magnetominusculus</taxon>
    </lineage>
</organism>
<comment type="caution">
    <text evidence="1">The sequence shown here is derived from an EMBL/GenBank/DDBJ whole genome shotgun (WGS) entry which is preliminary data.</text>
</comment>